<evidence type="ECO:0000259" key="10">
    <source>
        <dbReference type="Pfam" id="PF00728"/>
    </source>
</evidence>
<evidence type="ECO:0000256" key="7">
    <source>
        <dbReference type="PIRNR" id="PIRNR001093"/>
    </source>
</evidence>
<evidence type="ECO:0000256" key="9">
    <source>
        <dbReference type="SAM" id="SignalP"/>
    </source>
</evidence>
<dbReference type="PANTHER" id="PTHR22600">
    <property type="entry name" value="BETA-HEXOSAMINIDASE"/>
    <property type="match status" value="1"/>
</dbReference>
<evidence type="ECO:0000256" key="1">
    <source>
        <dbReference type="ARBA" id="ARBA00001231"/>
    </source>
</evidence>
<dbReference type="OrthoDB" id="428480at2759"/>
<comment type="similarity">
    <text evidence="2 7">Belongs to the glycosyl hydrolase 20 family.</text>
</comment>
<dbReference type="InterPro" id="IPR029018">
    <property type="entry name" value="Hex-like_dom2"/>
</dbReference>
<dbReference type="EC" id="3.2.1.52" evidence="7"/>
<feature type="domain" description="Beta-hexosaminidase eukaryotic type N-terminal" evidence="11">
    <location>
        <begin position="93"/>
        <end position="181"/>
    </location>
</feature>
<dbReference type="Gene3D" id="3.30.379.10">
    <property type="entry name" value="Chitobiase/beta-hexosaminidase domain 2-like"/>
    <property type="match status" value="1"/>
</dbReference>
<dbReference type="Pfam" id="PF00728">
    <property type="entry name" value="Glyco_hydro_20"/>
    <property type="match status" value="1"/>
</dbReference>
<protein>
    <recommendedName>
        <fullName evidence="7">Beta-hexosaminidase</fullName>
        <ecNumber evidence="7">3.2.1.52</ecNumber>
    </recommendedName>
</protein>
<dbReference type="GO" id="GO:0005886">
    <property type="term" value="C:plasma membrane"/>
    <property type="evidence" value="ECO:0007669"/>
    <property type="project" value="TreeGrafter"/>
</dbReference>
<feature type="domain" description="Glycoside hydrolase family 20 catalytic" evidence="10">
    <location>
        <begin position="206"/>
        <end position="548"/>
    </location>
</feature>
<name>A0A9N9WV57_9DIPT</name>
<dbReference type="PIRSF" id="PIRSF001093">
    <property type="entry name" value="B-hxosamndse_ab_euk"/>
    <property type="match status" value="1"/>
</dbReference>
<evidence type="ECO:0000259" key="11">
    <source>
        <dbReference type="Pfam" id="PF14845"/>
    </source>
</evidence>
<evidence type="ECO:0000256" key="3">
    <source>
        <dbReference type="ARBA" id="ARBA00022729"/>
    </source>
</evidence>
<evidence type="ECO:0000256" key="5">
    <source>
        <dbReference type="ARBA" id="ARBA00023180"/>
    </source>
</evidence>
<dbReference type="PRINTS" id="PR00738">
    <property type="entry name" value="GLHYDRLASE20"/>
</dbReference>
<sequence length="592" mass="68150">MLTTKLLFSFAVLVLQVYFASAIDDSHAWGYECINSRCEKIQITPANKETILDLRVCRLYCYDDIGTLWPKPTRNVTFLKSVTGVNPNYIKFTTESFKNNEFFEVAKERFIAMQKNKVKNYTLGGLDLNIAITAENDDMELNYDVYEGYSITIISNTNAIEVMISSKNFFGARHALETLSQVIVYDELNTKLVVLAAANIQDEPKFKHRGISMDTSRNFYPVNIIKKTIDGLAMAKLNSFHWHITDSQAFPMEVKSHPDFTKYGAYSKSKIYTADDIKDVVKFAKSRGVRVIPELDAPAHIGEGWQKKLDLTTCVNYMPYLDYCWQPPCGHMNPIKDELYDVLEDIYREMLESFTPPVFHMGGDEIFFSCWNTSKPLQDWMLNKNLTLDHDGFLELWGYYQTNALKRMDKVGGSKLPIMLWTSELTEEPFASKFLDKDRYVIQIWTTGDDPKIQRVLNSGYKVIISNYDAFYLDCGFGSWAYDGLIWCSPYNEWQKVYDNDLNGMGGERIDQILGGSATIWSESIDEHNLDSKIWPRASALAERLWTNPKEHWRNAEPRFLMHQMYLKSSGGLASEVLQPEWCVHNEGLCQL</sequence>
<accession>A0A9N9WV57</accession>
<dbReference type="InterPro" id="IPR017853">
    <property type="entry name" value="GH"/>
</dbReference>
<dbReference type="SUPFAM" id="SSF55545">
    <property type="entry name" value="beta-N-acetylhexosaminidase-like domain"/>
    <property type="match status" value="1"/>
</dbReference>
<reference evidence="12" key="1">
    <citation type="submission" date="2022-01" db="EMBL/GenBank/DDBJ databases">
        <authorList>
            <person name="King R."/>
        </authorList>
    </citation>
    <scope>NUCLEOTIDE SEQUENCE</scope>
</reference>
<dbReference type="EMBL" id="OU895878">
    <property type="protein sequence ID" value="CAG9805206.1"/>
    <property type="molecule type" value="Genomic_DNA"/>
</dbReference>
<keyword evidence="4 7" id="KW-0378">Hydrolase</keyword>
<dbReference type="PANTHER" id="PTHR22600:SF26">
    <property type="entry name" value="BETA-N-ACETYLHEXOSAMINIDASE"/>
    <property type="match status" value="1"/>
</dbReference>
<keyword evidence="13" id="KW-1185">Reference proteome</keyword>
<dbReference type="SUPFAM" id="SSF51445">
    <property type="entry name" value="(Trans)glycosidases"/>
    <property type="match status" value="1"/>
</dbReference>
<evidence type="ECO:0000313" key="13">
    <source>
        <dbReference type="Proteomes" id="UP001153620"/>
    </source>
</evidence>
<reference evidence="12" key="2">
    <citation type="submission" date="2022-10" db="EMBL/GenBank/DDBJ databases">
        <authorList>
            <consortium name="ENA_rothamsted_submissions"/>
            <consortium name="culmorum"/>
            <person name="King R."/>
        </authorList>
    </citation>
    <scope>NUCLEOTIDE SEQUENCE</scope>
</reference>
<dbReference type="InterPro" id="IPR025705">
    <property type="entry name" value="Beta_hexosaminidase_sua/sub"/>
</dbReference>
<dbReference type="InterPro" id="IPR029019">
    <property type="entry name" value="HEX_eukaryotic_N"/>
</dbReference>
<dbReference type="AlphaFoldDB" id="A0A9N9WV57"/>
<keyword evidence="3 9" id="KW-0732">Signal</keyword>
<dbReference type="CDD" id="cd06562">
    <property type="entry name" value="GH20_HexA_HexB-like"/>
    <property type="match status" value="1"/>
</dbReference>
<gene>
    <name evidence="12" type="ORF">CHIRRI_LOCUS8083</name>
</gene>
<evidence type="ECO:0000256" key="6">
    <source>
        <dbReference type="ARBA" id="ARBA00023295"/>
    </source>
</evidence>
<organism evidence="12 13">
    <name type="scientific">Chironomus riparius</name>
    <dbReference type="NCBI Taxonomy" id="315576"/>
    <lineage>
        <taxon>Eukaryota</taxon>
        <taxon>Metazoa</taxon>
        <taxon>Ecdysozoa</taxon>
        <taxon>Arthropoda</taxon>
        <taxon>Hexapoda</taxon>
        <taxon>Insecta</taxon>
        <taxon>Pterygota</taxon>
        <taxon>Neoptera</taxon>
        <taxon>Endopterygota</taxon>
        <taxon>Diptera</taxon>
        <taxon>Nematocera</taxon>
        <taxon>Chironomoidea</taxon>
        <taxon>Chironomidae</taxon>
        <taxon>Chironominae</taxon>
        <taxon>Chironomus</taxon>
    </lineage>
</organism>
<feature type="signal peptide" evidence="9">
    <location>
        <begin position="1"/>
        <end position="22"/>
    </location>
</feature>
<comment type="catalytic activity">
    <reaction evidence="1 7">
        <text>Hydrolysis of terminal non-reducing N-acetyl-D-hexosamine residues in N-acetyl-beta-D-hexosaminides.</text>
        <dbReference type="EC" id="3.2.1.52"/>
    </reaction>
</comment>
<dbReference type="Proteomes" id="UP001153620">
    <property type="component" value="Chromosome 2"/>
</dbReference>
<dbReference type="InterPro" id="IPR015883">
    <property type="entry name" value="Glyco_hydro_20_cat"/>
</dbReference>
<dbReference type="GO" id="GO:0030203">
    <property type="term" value="P:glycosaminoglycan metabolic process"/>
    <property type="evidence" value="ECO:0007669"/>
    <property type="project" value="TreeGrafter"/>
</dbReference>
<dbReference type="GO" id="GO:0005975">
    <property type="term" value="P:carbohydrate metabolic process"/>
    <property type="evidence" value="ECO:0007669"/>
    <property type="project" value="InterPro"/>
</dbReference>
<keyword evidence="5" id="KW-0325">Glycoprotein</keyword>
<evidence type="ECO:0000313" key="12">
    <source>
        <dbReference type="EMBL" id="CAG9805206.1"/>
    </source>
</evidence>
<dbReference type="Gene3D" id="3.20.20.80">
    <property type="entry name" value="Glycosidases"/>
    <property type="match status" value="1"/>
</dbReference>
<evidence type="ECO:0000256" key="2">
    <source>
        <dbReference type="ARBA" id="ARBA00006285"/>
    </source>
</evidence>
<dbReference type="Pfam" id="PF14845">
    <property type="entry name" value="Glycohydro_20b2"/>
    <property type="match status" value="1"/>
</dbReference>
<proteinExistence type="inferred from homology"/>
<feature type="chain" id="PRO_5040124303" description="Beta-hexosaminidase" evidence="9">
    <location>
        <begin position="23"/>
        <end position="592"/>
    </location>
</feature>
<evidence type="ECO:0000256" key="4">
    <source>
        <dbReference type="ARBA" id="ARBA00022801"/>
    </source>
</evidence>
<feature type="active site" description="Proton donor" evidence="8">
    <location>
        <position position="365"/>
    </location>
</feature>
<keyword evidence="6 7" id="KW-0326">Glycosidase</keyword>
<dbReference type="FunFam" id="3.20.20.80:FF:000063">
    <property type="entry name" value="Beta-hexosaminidase"/>
    <property type="match status" value="1"/>
</dbReference>
<dbReference type="GO" id="GO:0016231">
    <property type="term" value="F:beta-N-acetylglucosaminidase activity"/>
    <property type="evidence" value="ECO:0007669"/>
    <property type="project" value="TreeGrafter"/>
</dbReference>
<evidence type="ECO:0000256" key="8">
    <source>
        <dbReference type="PIRSR" id="PIRSR001093-1"/>
    </source>
</evidence>